<dbReference type="InterPro" id="IPR002560">
    <property type="entry name" value="Transposase_DDE"/>
</dbReference>
<evidence type="ECO:0000259" key="1">
    <source>
        <dbReference type="Pfam" id="PF01610"/>
    </source>
</evidence>
<dbReference type="PANTHER" id="PTHR33498:SF1">
    <property type="entry name" value="TRANSPOSASE FOR INSERTION SEQUENCE ELEMENT IS1557"/>
    <property type="match status" value="1"/>
</dbReference>
<evidence type="ECO:0000313" key="2">
    <source>
        <dbReference type="EMBL" id="VVM07561.1"/>
    </source>
</evidence>
<organism evidence="2 3">
    <name type="scientific">Methylacidimicrobium tartarophylax</name>
    <dbReference type="NCBI Taxonomy" id="1041768"/>
    <lineage>
        <taxon>Bacteria</taxon>
        <taxon>Pseudomonadati</taxon>
        <taxon>Verrucomicrobiota</taxon>
        <taxon>Methylacidimicrobium</taxon>
    </lineage>
</organism>
<dbReference type="InterPro" id="IPR047951">
    <property type="entry name" value="Transpos_ISL3"/>
</dbReference>
<proteinExistence type="predicted"/>
<dbReference type="Proteomes" id="UP000334923">
    <property type="component" value="Unassembled WGS sequence"/>
</dbReference>
<gene>
    <name evidence="2" type="ORF">MAMT_01808</name>
</gene>
<feature type="domain" description="Transposase IS204/IS1001/IS1096/IS1165 DDE" evidence="1">
    <location>
        <begin position="52"/>
        <end position="116"/>
    </location>
</feature>
<name>A0A5E6MDM7_9BACT</name>
<dbReference type="AlphaFoldDB" id="A0A5E6MDM7"/>
<sequence>MMEAVILMRAPEMSVSQVARILKEQDTRLWRISEQYVGKAYRKEDLSGVKRILVDEISRKQAHRYVTAVTDAESRKLLFLAEGKGKETLEAFTKEMREHGAAPEQIELIYMDMSPARFPAPRSTSPGRRPSLTASTSCRWRERQSIRCARSSCARGCCRKEASGRYEATNGREAGSRRVCALPFAPPTHD</sequence>
<accession>A0A5E6MDM7</accession>
<dbReference type="Pfam" id="PF01610">
    <property type="entry name" value="DDE_Tnp_ISL3"/>
    <property type="match status" value="1"/>
</dbReference>
<keyword evidence="3" id="KW-1185">Reference proteome</keyword>
<reference evidence="2 3" key="1">
    <citation type="submission" date="2019-09" db="EMBL/GenBank/DDBJ databases">
        <authorList>
            <person name="Cremers G."/>
        </authorList>
    </citation>
    <scope>NUCLEOTIDE SEQUENCE [LARGE SCALE GENOMIC DNA]</scope>
    <source>
        <strain evidence="2">4A</strain>
    </source>
</reference>
<dbReference type="EMBL" id="CABFVA020000100">
    <property type="protein sequence ID" value="VVM07561.1"/>
    <property type="molecule type" value="Genomic_DNA"/>
</dbReference>
<evidence type="ECO:0000313" key="3">
    <source>
        <dbReference type="Proteomes" id="UP000334923"/>
    </source>
</evidence>
<dbReference type="PANTHER" id="PTHR33498">
    <property type="entry name" value="TRANSPOSASE FOR INSERTION SEQUENCE ELEMENT IS1557"/>
    <property type="match status" value="1"/>
</dbReference>
<protein>
    <recommendedName>
        <fullName evidence="1">Transposase IS204/IS1001/IS1096/IS1165 DDE domain-containing protein</fullName>
    </recommendedName>
</protein>